<reference evidence="8" key="1">
    <citation type="journal article" date="2013" name="Nature">
        <title>Pan genome of the phytoplankton Emiliania underpins its global distribution.</title>
        <authorList>
            <person name="Read B.A."/>
            <person name="Kegel J."/>
            <person name="Klute M.J."/>
            <person name="Kuo A."/>
            <person name="Lefebvre S.C."/>
            <person name="Maumus F."/>
            <person name="Mayer C."/>
            <person name="Miller J."/>
            <person name="Monier A."/>
            <person name="Salamov A."/>
            <person name="Young J."/>
            <person name="Aguilar M."/>
            <person name="Claverie J.M."/>
            <person name="Frickenhaus S."/>
            <person name="Gonzalez K."/>
            <person name="Herman E.K."/>
            <person name="Lin Y.C."/>
            <person name="Napier J."/>
            <person name="Ogata H."/>
            <person name="Sarno A.F."/>
            <person name="Shmutz J."/>
            <person name="Schroeder D."/>
            <person name="de Vargas C."/>
            <person name="Verret F."/>
            <person name="von Dassow P."/>
            <person name="Valentin K."/>
            <person name="Van de Peer Y."/>
            <person name="Wheeler G."/>
            <person name="Dacks J.B."/>
            <person name="Delwiche C.F."/>
            <person name="Dyhrman S.T."/>
            <person name="Glockner G."/>
            <person name="John U."/>
            <person name="Richards T."/>
            <person name="Worden A.Z."/>
            <person name="Zhang X."/>
            <person name="Grigoriev I.V."/>
            <person name="Allen A.E."/>
            <person name="Bidle K."/>
            <person name="Borodovsky M."/>
            <person name="Bowler C."/>
            <person name="Brownlee C."/>
            <person name="Cock J.M."/>
            <person name="Elias M."/>
            <person name="Gladyshev V.N."/>
            <person name="Groth M."/>
            <person name="Guda C."/>
            <person name="Hadaegh A."/>
            <person name="Iglesias-Rodriguez M.D."/>
            <person name="Jenkins J."/>
            <person name="Jones B.M."/>
            <person name="Lawson T."/>
            <person name="Leese F."/>
            <person name="Lindquist E."/>
            <person name="Lobanov A."/>
            <person name="Lomsadze A."/>
            <person name="Malik S.B."/>
            <person name="Marsh M.E."/>
            <person name="Mackinder L."/>
            <person name="Mock T."/>
            <person name="Mueller-Roeber B."/>
            <person name="Pagarete A."/>
            <person name="Parker M."/>
            <person name="Probert I."/>
            <person name="Quesneville H."/>
            <person name="Raines C."/>
            <person name="Rensing S.A."/>
            <person name="Riano-Pachon D.M."/>
            <person name="Richier S."/>
            <person name="Rokitta S."/>
            <person name="Shiraiwa Y."/>
            <person name="Soanes D.M."/>
            <person name="van der Giezen M."/>
            <person name="Wahlund T.M."/>
            <person name="Williams B."/>
            <person name="Wilson W."/>
            <person name="Wolfe G."/>
            <person name="Wurch L.L."/>
        </authorList>
    </citation>
    <scope>NUCLEOTIDE SEQUENCE</scope>
</reference>
<keyword evidence="8" id="KW-1185">Reference proteome</keyword>
<protein>
    <recommendedName>
        <fullName evidence="6">Sugar phosphate transporter domain-containing protein</fullName>
    </recommendedName>
</protein>
<keyword evidence="2 5" id="KW-0812">Transmembrane</keyword>
<proteinExistence type="predicted"/>
<dbReference type="EnsemblProtists" id="EOD23302">
    <property type="protein sequence ID" value="EOD23302"/>
    <property type="gene ID" value="EMIHUDRAFT_458073"/>
</dbReference>
<evidence type="ECO:0000256" key="2">
    <source>
        <dbReference type="ARBA" id="ARBA00022692"/>
    </source>
</evidence>
<evidence type="ECO:0000313" key="8">
    <source>
        <dbReference type="Proteomes" id="UP000013827"/>
    </source>
</evidence>
<feature type="domain" description="Sugar phosphate transporter" evidence="6">
    <location>
        <begin position="115"/>
        <end position="304"/>
    </location>
</feature>
<dbReference type="Proteomes" id="UP000013827">
    <property type="component" value="Unassembled WGS sequence"/>
</dbReference>
<evidence type="ECO:0000259" key="6">
    <source>
        <dbReference type="Pfam" id="PF03151"/>
    </source>
</evidence>
<dbReference type="GO" id="GO:0016020">
    <property type="term" value="C:membrane"/>
    <property type="evidence" value="ECO:0007669"/>
    <property type="project" value="UniProtKB-SubCell"/>
</dbReference>
<dbReference type="PaxDb" id="2903-EOD23302"/>
<organism evidence="7 8">
    <name type="scientific">Emiliania huxleyi (strain CCMP1516)</name>
    <dbReference type="NCBI Taxonomy" id="280463"/>
    <lineage>
        <taxon>Eukaryota</taxon>
        <taxon>Haptista</taxon>
        <taxon>Haptophyta</taxon>
        <taxon>Prymnesiophyceae</taxon>
        <taxon>Isochrysidales</taxon>
        <taxon>Noelaerhabdaceae</taxon>
        <taxon>Emiliania</taxon>
    </lineage>
</organism>
<dbReference type="AlphaFoldDB" id="A0A0D3JIG7"/>
<accession>A0A0D3JIG7</accession>
<evidence type="ECO:0000256" key="3">
    <source>
        <dbReference type="ARBA" id="ARBA00022989"/>
    </source>
</evidence>
<keyword evidence="3 5" id="KW-1133">Transmembrane helix</keyword>
<keyword evidence="4 5" id="KW-0472">Membrane</keyword>
<evidence type="ECO:0000256" key="1">
    <source>
        <dbReference type="ARBA" id="ARBA00004141"/>
    </source>
</evidence>
<sequence>MGMEAAATARTVAATVAAAAVAVAVAMVVPAVAVVVVVTRRAPVSTAEALRAPSVHMRRLTLLLFAMATLAAAARTPPRHRHALSDAAATPPPLRGAYLLLRGGAVSGTDPTAATLLLVATWYGSSVCSSLLAYELVAAAGPEMMTLCHFAGSACCGAAVLRLGGRSGSIGFASRRQLVDTAALSASFLAGCYTMNSCQASMHLSLAHALRAFEPVTTLLLTAAFLPSDTPSARRAACLLPVALGCALSAAGAHGPTARSLGLVTASNLCFSLRGILARRVKARHGTGTGPVTVLAGLLVAPAALTRLNCAGVALACAGAVAYGVV</sequence>
<reference evidence="7" key="2">
    <citation type="submission" date="2024-10" db="UniProtKB">
        <authorList>
            <consortium name="EnsemblProtists"/>
        </authorList>
    </citation>
    <scope>IDENTIFICATION</scope>
</reference>
<dbReference type="GeneID" id="17268842"/>
<dbReference type="InterPro" id="IPR050186">
    <property type="entry name" value="TPT_transporter"/>
</dbReference>
<name>A0A0D3JIG7_EMIH1</name>
<dbReference type="PANTHER" id="PTHR11132">
    <property type="entry name" value="SOLUTE CARRIER FAMILY 35"/>
    <property type="match status" value="1"/>
</dbReference>
<dbReference type="Pfam" id="PF03151">
    <property type="entry name" value="TPT"/>
    <property type="match status" value="1"/>
</dbReference>
<feature type="transmembrane region" description="Helical" evidence="5">
    <location>
        <begin position="12"/>
        <end position="37"/>
    </location>
</feature>
<evidence type="ECO:0000256" key="4">
    <source>
        <dbReference type="ARBA" id="ARBA00023136"/>
    </source>
</evidence>
<comment type="subcellular location">
    <subcellularLocation>
        <location evidence="1">Membrane</location>
        <topology evidence="1">Multi-pass membrane protein</topology>
    </subcellularLocation>
</comment>
<evidence type="ECO:0000256" key="5">
    <source>
        <dbReference type="SAM" id="Phobius"/>
    </source>
</evidence>
<dbReference type="KEGG" id="ehx:EMIHUDRAFT_458073"/>
<dbReference type="RefSeq" id="XP_005775731.1">
    <property type="nucleotide sequence ID" value="XM_005775674.1"/>
</dbReference>
<dbReference type="HOGENOM" id="CLU_073984_0_0_1"/>
<dbReference type="InterPro" id="IPR004853">
    <property type="entry name" value="Sugar_P_trans_dom"/>
</dbReference>
<evidence type="ECO:0000313" key="7">
    <source>
        <dbReference type="EnsemblProtists" id="EOD23302"/>
    </source>
</evidence>